<comment type="caution">
    <text evidence="4">The sequence shown here is derived from an EMBL/GenBank/DDBJ whole genome shotgun (WGS) entry which is preliminary data.</text>
</comment>
<gene>
    <name evidence="4" type="ORF">DFR24_1459</name>
</gene>
<evidence type="ECO:0000313" key="5">
    <source>
        <dbReference type="Proteomes" id="UP000295341"/>
    </source>
</evidence>
<dbReference type="InterPro" id="IPR054402">
    <property type="entry name" value="Tt1218-like_dom"/>
</dbReference>
<dbReference type="EMBL" id="SOBT01000008">
    <property type="protein sequence ID" value="TDU32071.1"/>
    <property type="molecule type" value="Genomic_DNA"/>
</dbReference>
<keyword evidence="2" id="KW-1133">Transmembrane helix</keyword>
<dbReference type="Pfam" id="PF22150">
    <property type="entry name" value="Tt1218-like"/>
    <property type="match status" value="1"/>
</dbReference>
<keyword evidence="2" id="KW-0812">Transmembrane</keyword>
<dbReference type="InterPro" id="IPR012902">
    <property type="entry name" value="N_methyl_site"/>
</dbReference>
<proteinExistence type="predicted"/>
<dbReference type="InterPro" id="IPR013362">
    <property type="entry name" value="Pilus_4_PilV"/>
</dbReference>
<sequence>MNARLRHASGFTLIEVLITVFVAGIGLLAVAGLQAMSKKFNYDAVQRTSASVLAQSMVESMRTNPGYLDFYLTSDASSAASAVDCGAAGAKCAPAELAAYDLYRWSQSLAGAEARIDGDNAGGLVDPTGCIQKGSVSGLYTVAVAWRGITGIAPPANDDPADDPARNPCGLNLHRYDDPREAGEDDRMRRVIVLDAFVADPNAP</sequence>
<feature type="region of interest" description="Disordered" evidence="1">
    <location>
        <begin position="153"/>
        <end position="185"/>
    </location>
</feature>
<evidence type="ECO:0000256" key="1">
    <source>
        <dbReference type="SAM" id="MobiDB-lite"/>
    </source>
</evidence>
<evidence type="ECO:0000256" key="2">
    <source>
        <dbReference type="SAM" id="Phobius"/>
    </source>
</evidence>
<feature type="compositionally biased region" description="Basic and acidic residues" evidence="1">
    <location>
        <begin position="174"/>
        <end position="185"/>
    </location>
</feature>
<dbReference type="NCBIfam" id="TIGR02532">
    <property type="entry name" value="IV_pilin_GFxxxE"/>
    <property type="match status" value="1"/>
</dbReference>
<evidence type="ECO:0000259" key="3">
    <source>
        <dbReference type="Pfam" id="PF22150"/>
    </source>
</evidence>
<feature type="transmembrane region" description="Helical" evidence="2">
    <location>
        <begin position="12"/>
        <end position="33"/>
    </location>
</feature>
<protein>
    <submittedName>
        <fullName evidence="4">Type IV pilus assembly protein PilV</fullName>
    </submittedName>
</protein>
<name>A0A4R7PEP9_9GAMM</name>
<evidence type="ECO:0000313" key="4">
    <source>
        <dbReference type="EMBL" id="TDU32071.1"/>
    </source>
</evidence>
<keyword evidence="2" id="KW-0472">Membrane</keyword>
<accession>A0A4R7PEP9</accession>
<dbReference type="AlphaFoldDB" id="A0A4R7PEP9"/>
<dbReference type="PROSITE" id="PS00409">
    <property type="entry name" value="PROKAR_NTER_METHYL"/>
    <property type="match status" value="1"/>
</dbReference>
<dbReference type="Proteomes" id="UP000295341">
    <property type="component" value="Unassembled WGS sequence"/>
</dbReference>
<feature type="domain" description="Type IV pilin Tt1218-like" evidence="3">
    <location>
        <begin position="33"/>
        <end position="102"/>
    </location>
</feature>
<dbReference type="Pfam" id="PF07963">
    <property type="entry name" value="N_methyl"/>
    <property type="match status" value="1"/>
</dbReference>
<organism evidence="4 5">
    <name type="scientific">Panacagrimonas perspica</name>
    <dbReference type="NCBI Taxonomy" id="381431"/>
    <lineage>
        <taxon>Bacteria</taxon>
        <taxon>Pseudomonadati</taxon>
        <taxon>Pseudomonadota</taxon>
        <taxon>Gammaproteobacteria</taxon>
        <taxon>Nevskiales</taxon>
        <taxon>Nevskiaceae</taxon>
        <taxon>Panacagrimonas</taxon>
    </lineage>
</organism>
<dbReference type="NCBIfam" id="TIGR02523">
    <property type="entry name" value="type_IV_pilV"/>
    <property type="match status" value="1"/>
</dbReference>
<keyword evidence="5" id="KW-1185">Reference proteome</keyword>
<dbReference type="RefSeq" id="WP_162851092.1">
    <property type="nucleotide sequence ID" value="NZ_MWIN01000004.1"/>
</dbReference>
<reference evidence="4 5" key="1">
    <citation type="submission" date="2019-03" db="EMBL/GenBank/DDBJ databases">
        <title>Genomic Encyclopedia of Type Strains, Phase IV (KMG-IV): sequencing the most valuable type-strain genomes for metagenomic binning, comparative biology and taxonomic classification.</title>
        <authorList>
            <person name="Goeker M."/>
        </authorList>
    </citation>
    <scope>NUCLEOTIDE SEQUENCE [LARGE SCALE GENOMIC DNA]</scope>
    <source>
        <strain evidence="4 5">DSM 26377</strain>
    </source>
</reference>